<evidence type="ECO:0000256" key="4">
    <source>
        <dbReference type="ARBA" id="ARBA00022737"/>
    </source>
</evidence>
<sequence length="291" mass="31078">LYTIGDIPPPRFGQAGACAGSVAVVWGGDTTSASSNQLQARAKYDNGLYFLNLVSREWTRITVSGAAPKGRIGHSVVMIGPKIYVFGGEADGRLFNDLWCFDLSTLVSKPAWEQIELPKGAGDKPAPRSGHICVAYKDQLIIFGGSDRRYHYNDTWAFDTTTKAWCELPCTGYIPAPREGHAAALVDDIVYIFGGRGVRGADIGELAAFKISSKRWFTFQNMGPEPAPRSGHGMAAVGSKVYVLGGVCEGGPGEADVLHVLETSTCRVGCVGGVAWIWIVTDSSCAPGLCR</sequence>
<dbReference type="EMBL" id="ML143388">
    <property type="protein sequence ID" value="TBU34685.1"/>
    <property type="molecule type" value="Genomic_DNA"/>
</dbReference>
<evidence type="ECO:0000256" key="2">
    <source>
        <dbReference type="ARBA" id="ARBA00022441"/>
    </source>
</evidence>
<dbReference type="Pfam" id="PF24681">
    <property type="entry name" value="Kelch_KLHDC2_KLHL20_DRC7"/>
    <property type="match status" value="1"/>
</dbReference>
<dbReference type="PANTHER" id="PTHR46093">
    <property type="entry name" value="ACYL-COA-BINDING DOMAIN-CONTAINING PROTEIN 5"/>
    <property type="match status" value="1"/>
</dbReference>
<keyword evidence="3" id="KW-0963">Cytoplasm</keyword>
<organism evidence="6">
    <name type="scientific">Dichomitus squalens</name>
    <dbReference type="NCBI Taxonomy" id="114155"/>
    <lineage>
        <taxon>Eukaryota</taxon>
        <taxon>Fungi</taxon>
        <taxon>Dikarya</taxon>
        <taxon>Basidiomycota</taxon>
        <taxon>Agaricomycotina</taxon>
        <taxon>Agaricomycetes</taxon>
        <taxon>Polyporales</taxon>
        <taxon>Polyporaceae</taxon>
        <taxon>Dichomitus</taxon>
    </lineage>
</organism>
<dbReference type="OrthoDB" id="45365at2759"/>
<keyword evidence="4" id="KW-0677">Repeat</keyword>
<protein>
    <submittedName>
        <fullName evidence="6">Galactose oxidase</fullName>
    </submittedName>
</protein>
<dbReference type="FunFam" id="2.120.10.80:FF:000049">
    <property type="entry name" value="Cell polarity protein (Tea1)"/>
    <property type="match status" value="1"/>
</dbReference>
<dbReference type="Gene3D" id="2.120.10.80">
    <property type="entry name" value="Kelch-type beta propeller"/>
    <property type="match status" value="1"/>
</dbReference>
<evidence type="ECO:0000256" key="1">
    <source>
        <dbReference type="ARBA" id="ARBA00004496"/>
    </source>
</evidence>
<keyword evidence="5" id="KW-0175">Coiled coil</keyword>
<evidence type="ECO:0000256" key="5">
    <source>
        <dbReference type="ARBA" id="ARBA00023054"/>
    </source>
</evidence>
<gene>
    <name evidence="6" type="ORF">BD311DRAFT_650230</name>
</gene>
<dbReference type="PANTHER" id="PTHR46093:SF18">
    <property type="entry name" value="FIBRONECTIN TYPE-III DOMAIN-CONTAINING PROTEIN"/>
    <property type="match status" value="1"/>
</dbReference>
<dbReference type="AlphaFoldDB" id="A0A4Q9N3B5"/>
<accession>A0A4Q9N3B5</accession>
<dbReference type="GO" id="GO:0005737">
    <property type="term" value="C:cytoplasm"/>
    <property type="evidence" value="ECO:0007669"/>
    <property type="project" value="UniProtKB-SubCell"/>
</dbReference>
<keyword evidence="2" id="KW-0880">Kelch repeat</keyword>
<dbReference type="InterPro" id="IPR015915">
    <property type="entry name" value="Kelch-typ_b-propeller"/>
</dbReference>
<dbReference type="Proteomes" id="UP000292957">
    <property type="component" value="Unassembled WGS sequence"/>
</dbReference>
<proteinExistence type="predicted"/>
<comment type="subcellular location">
    <subcellularLocation>
        <location evidence="1">Cytoplasm</location>
    </subcellularLocation>
</comment>
<name>A0A4Q9N3B5_9APHY</name>
<feature type="non-terminal residue" evidence="6">
    <location>
        <position position="1"/>
    </location>
</feature>
<evidence type="ECO:0000313" key="6">
    <source>
        <dbReference type="EMBL" id="TBU34685.1"/>
    </source>
</evidence>
<evidence type="ECO:0000256" key="3">
    <source>
        <dbReference type="ARBA" id="ARBA00022490"/>
    </source>
</evidence>
<reference evidence="6" key="1">
    <citation type="submission" date="2019-01" db="EMBL/GenBank/DDBJ databases">
        <title>Draft genome sequences of three monokaryotic isolates of the white-rot basidiomycete fungus Dichomitus squalens.</title>
        <authorList>
            <consortium name="DOE Joint Genome Institute"/>
            <person name="Lopez S.C."/>
            <person name="Andreopoulos B."/>
            <person name="Pangilinan J."/>
            <person name="Lipzen A."/>
            <person name="Riley R."/>
            <person name="Ahrendt S."/>
            <person name="Ng V."/>
            <person name="Barry K."/>
            <person name="Daum C."/>
            <person name="Grigoriev I.V."/>
            <person name="Hilden K.S."/>
            <person name="Makela M.R."/>
            <person name="de Vries R.P."/>
        </authorList>
    </citation>
    <scope>NUCLEOTIDE SEQUENCE [LARGE SCALE GENOMIC DNA]</scope>
    <source>
        <strain evidence="6">OM18370.1</strain>
    </source>
</reference>
<dbReference type="SUPFAM" id="SSF117281">
    <property type="entry name" value="Kelch motif"/>
    <property type="match status" value="1"/>
</dbReference>